<evidence type="ECO:0000313" key="7">
    <source>
        <dbReference type="Proteomes" id="UP000033058"/>
    </source>
</evidence>
<keyword evidence="2 4" id="KW-0479">Metal-binding</keyword>
<evidence type="ECO:0000256" key="1">
    <source>
        <dbReference type="ARBA" id="ARBA00022617"/>
    </source>
</evidence>
<evidence type="ECO:0000256" key="2">
    <source>
        <dbReference type="ARBA" id="ARBA00022723"/>
    </source>
</evidence>
<dbReference type="PATRIC" id="fig|1434117.4.peg.3946"/>
<reference evidence="6 7" key="1">
    <citation type="submission" date="2014-07" db="EMBL/GenBank/DDBJ databases">
        <title>Methanogenic archaea and the global carbon cycle.</title>
        <authorList>
            <person name="Henriksen J.R."/>
            <person name="Luke J."/>
            <person name="Reinhart S."/>
            <person name="Benedict M.N."/>
            <person name="Youngblut N.D."/>
            <person name="Metcalf M.E."/>
            <person name="Whitaker R.J."/>
            <person name="Metcalf W.W."/>
        </authorList>
    </citation>
    <scope>NUCLEOTIDE SEQUENCE [LARGE SCALE GENOMIC DNA]</scope>
    <source>
        <strain evidence="6 7">WWM610</strain>
    </source>
</reference>
<dbReference type="InterPro" id="IPR036909">
    <property type="entry name" value="Cyt_c-like_dom_sf"/>
</dbReference>
<dbReference type="GO" id="GO:0009055">
    <property type="term" value="F:electron transfer activity"/>
    <property type="evidence" value="ECO:0007669"/>
    <property type="project" value="InterPro"/>
</dbReference>
<dbReference type="InterPro" id="IPR009056">
    <property type="entry name" value="Cyt_c-like_dom"/>
</dbReference>
<dbReference type="GeneID" id="24852927"/>
<evidence type="ECO:0000259" key="5">
    <source>
        <dbReference type="PROSITE" id="PS51007"/>
    </source>
</evidence>
<protein>
    <submittedName>
        <fullName evidence="6">Cytochrome C oxidase, subunit II, putative</fullName>
    </submittedName>
</protein>
<organism evidence="6 7">
    <name type="scientific">Methanosarcina mazei WWM610</name>
    <dbReference type="NCBI Taxonomy" id="1434117"/>
    <lineage>
        <taxon>Archaea</taxon>
        <taxon>Methanobacteriati</taxon>
        <taxon>Methanobacteriota</taxon>
        <taxon>Stenosarchaea group</taxon>
        <taxon>Methanomicrobia</taxon>
        <taxon>Methanosarcinales</taxon>
        <taxon>Methanosarcinaceae</taxon>
        <taxon>Methanosarcina</taxon>
    </lineage>
</organism>
<dbReference type="SUPFAM" id="SSF46626">
    <property type="entry name" value="Cytochrome c"/>
    <property type="match status" value="1"/>
</dbReference>
<gene>
    <name evidence="6" type="ORF">MSMAW_3123</name>
</gene>
<dbReference type="Pfam" id="PF00034">
    <property type="entry name" value="Cytochrom_C"/>
    <property type="match status" value="1"/>
</dbReference>
<dbReference type="GO" id="GO:0020037">
    <property type="term" value="F:heme binding"/>
    <property type="evidence" value="ECO:0007669"/>
    <property type="project" value="InterPro"/>
</dbReference>
<dbReference type="AlphaFoldDB" id="A0A0E3PZC9"/>
<evidence type="ECO:0000256" key="3">
    <source>
        <dbReference type="ARBA" id="ARBA00023004"/>
    </source>
</evidence>
<dbReference type="RefSeq" id="WP_230625077.1">
    <property type="nucleotide sequence ID" value="NZ_CP009509.1"/>
</dbReference>
<dbReference type="PROSITE" id="PS51007">
    <property type="entry name" value="CYTC"/>
    <property type="match status" value="1"/>
</dbReference>
<feature type="domain" description="Cytochrome c" evidence="5">
    <location>
        <begin position="67"/>
        <end position="193"/>
    </location>
</feature>
<dbReference type="GO" id="GO:0046872">
    <property type="term" value="F:metal ion binding"/>
    <property type="evidence" value="ECO:0007669"/>
    <property type="project" value="UniProtKB-KW"/>
</dbReference>
<dbReference type="Gene3D" id="1.10.760.10">
    <property type="entry name" value="Cytochrome c-like domain"/>
    <property type="match status" value="1"/>
</dbReference>
<keyword evidence="3 4" id="KW-0408">Iron</keyword>
<accession>A0A0E3PZC9</accession>
<dbReference type="Proteomes" id="UP000033058">
    <property type="component" value="Chromosome"/>
</dbReference>
<name>A0A0E3PZC9_METMZ</name>
<proteinExistence type="predicted"/>
<evidence type="ECO:0000256" key="4">
    <source>
        <dbReference type="PROSITE-ProRule" id="PRU00433"/>
    </source>
</evidence>
<dbReference type="EMBL" id="CP009509">
    <property type="protein sequence ID" value="AKB42114.1"/>
    <property type="molecule type" value="Genomic_DNA"/>
</dbReference>
<sequence>MAGLAVLIFIFGAMWGFSHSGDVPYDRSDNYSENRTYPGRGMYPGREMYPAGGIYPERTSVSYNISDFESNGEMIYYTGFNESGEIIEIEYGPRWLYVHGGSCVDCHGADGRGGYRVMMSSEIPPDIRYESLVSGEHEVDEVDDEHLPFTKETIKRAIRDGIDPAGEPLDLTMPRWKMIDKDVDDVVEYLKTL</sequence>
<evidence type="ECO:0000313" key="6">
    <source>
        <dbReference type="EMBL" id="AKB42114.1"/>
    </source>
</evidence>
<keyword evidence="1 4" id="KW-0349">Heme</keyword>
<dbReference type="HOGENOM" id="CLU_111443_0_0_2"/>